<gene>
    <name evidence="2" type="ORF">CF168_20230</name>
</gene>
<keyword evidence="3" id="KW-1185">Reference proteome</keyword>
<protein>
    <submittedName>
        <fullName evidence="2">Helix-turn-helix transcriptional regulator</fullName>
    </submittedName>
</protein>
<dbReference type="InterPro" id="IPR016032">
    <property type="entry name" value="Sig_transdc_resp-reg_C-effctor"/>
</dbReference>
<proteinExistence type="predicted"/>
<name>A0A220US50_9GAMM</name>
<dbReference type="SMART" id="SM00421">
    <property type="entry name" value="HTH_LUXR"/>
    <property type="match status" value="1"/>
</dbReference>
<dbReference type="KEGG" id="sbj:CF168_20230"/>
<dbReference type="SUPFAM" id="SSF46894">
    <property type="entry name" value="C-terminal effector domain of the bipartite response regulators"/>
    <property type="match status" value="1"/>
</dbReference>
<dbReference type="AlphaFoldDB" id="A0A220US50"/>
<sequence length="248" mass="28113">MEAKQALSNANRVSTLQDVIQEISASLKLHGFSGFWFQGIPHCAYENYHFPKDTSLFSPTALRKPIASVASSPVVAQLQRFYLNQVAASDANFGFSLDTSKPYAYKFISEKNNKASVLFNKHNIQTVLSWPIACHNQCRWTGRFILLSHRNNSDLMLDGLADTLKDAQHKLFEFNKPQFNPFLQSPLIKENARDILQMVANGLQNDEISTQLPISVRGVEYHMETMRKKFGAANRANLVHLAHQYELI</sequence>
<dbReference type="EMBL" id="CP022358">
    <property type="protein sequence ID" value="ASK71018.1"/>
    <property type="molecule type" value="Genomic_DNA"/>
</dbReference>
<dbReference type="PROSITE" id="PS50043">
    <property type="entry name" value="HTH_LUXR_2"/>
    <property type="match status" value="1"/>
</dbReference>
<evidence type="ECO:0000259" key="1">
    <source>
        <dbReference type="PROSITE" id="PS50043"/>
    </source>
</evidence>
<evidence type="ECO:0000313" key="2">
    <source>
        <dbReference type="EMBL" id="ASK71018.1"/>
    </source>
</evidence>
<dbReference type="GO" id="GO:0006355">
    <property type="term" value="P:regulation of DNA-templated transcription"/>
    <property type="evidence" value="ECO:0007669"/>
    <property type="project" value="InterPro"/>
</dbReference>
<dbReference type="Pfam" id="PF00196">
    <property type="entry name" value="GerE"/>
    <property type="match status" value="1"/>
</dbReference>
<feature type="domain" description="HTH luxR-type" evidence="1">
    <location>
        <begin position="181"/>
        <end position="246"/>
    </location>
</feature>
<organism evidence="2 3">
    <name type="scientific">Shewanella bicestrii</name>
    <dbReference type="NCBI Taxonomy" id="2018305"/>
    <lineage>
        <taxon>Bacteria</taxon>
        <taxon>Pseudomonadati</taxon>
        <taxon>Pseudomonadota</taxon>
        <taxon>Gammaproteobacteria</taxon>
        <taxon>Alteromonadales</taxon>
        <taxon>Shewanellaceae</taxon>
        <taxon>Shewanella</taxon>
    </lineage>
</organism>
<dbReference type="Gene3D" id="1.10.10.10">
    <property type="entry name" value="Winged helix-like DNA-binding domain superfamily/Winged helix DNA-binding domain"/>
    <property type="match status" value="1"/>
</dbReference>
<dbReference type="GO" id="GO:0003677">
    <property type="term" value="F:DNA binding"/>
    <property type="evidence" value="ECO:0007669"/>
    <property type="project" value="InterPro"/>
</dbReference>
<dbReference type="Proteomes" id="UP000198367">
    <property type="component" value="Chromosome"/>
</dbReference>
<reference evidence="2 3" key="1">
    <citation type="submission" date="2017-07" db="EMBL/GenBank/DDBJ databases">
        <title>Phenotypical and genomic characterization of a clinical isolate of Shewanella bicestrii sp. nov. producing an extended-spectrum beta-lactamase and a new oxacillinase variant.</title>
        <authorList>
            <person name="Jousset A.B."/>
            <person name="Bonnin R.A."/>
            <person name="Girlich D."/>
            <person name="Dabos L."/>
            <person name="Potron A."/>
            <person name="Dortet L."/>
            <person name="Glaser P."/>
            <person name="Naas T."/>
        </authorList>
    </citation>
    <scope>NUCLEOTIDE SEQUENCE [LARGE SCALE GENOMIC DNA]</scope>
    <source>
        <strain evidence="2 3">JAB-1</strain>
    </source>
</reference>
<dbReference type="RefSeq" id="WP_089068802.1">
    <property type="nucleotide sequence ID" value="NZ_CP022358.1"/>
</dbReference>
<dbReference type="InterPro" id="IPR036388">
    <property type="entry name" value="WH-like_DNA-bd_sf"/>
</dbReference>
<accession>A0A220US50</accession>
<dbReference type="InterPro" id="IPR000792">
    <property type="entry name" value="Tscrpt_reg_LuxR_C"/>
</dbReference>
<evidence type="ECO:0000313" key="3">
    <source>
        <dbReference type="Proteomes" id="UP000198367"/>
    </source>
</evidence>
<dbReference type="CDD" id="cd06170">
    <property type="entry name" value="LuxR_C_like"/>
    <property type="match status" value="1"/>
</dbReference>